<dbReference type="GO" id="GO:0003676">
    <property type="term" value="F:nucleic acid binding"/>
    <property type="evidence" value="ECO:0007669"/>
    <property type="project" value="InterPro"/>
</dbReference>
<dbReference type="GeneID" id="9056273"/>
<accession>C5KR95</accession>
<dbReference type="EMBL" id="GG675767">
    <property type="protein sequence ID" value="EER12996.1"/>
    <property type="molecule type" value="Genomic_DNA"/>
</dbReference>
<dbReference type="InterPro" id="IPR036397">
    <property type="entry name" value="RNaseH_sf"/>
</dbReference>
<dbReference type="OMA" id="PMFDIRT"/>
<gene>
    <name evidence="2" type="ORF">Pmar_PMAR019525</name>
</gene>
<protein>
    <recommendedName>
        <fullName evidence="1">Integrase catalytic domain-containing protein</fullName>
    </recommendedName>
</protein>
<dbReference type="PROSITE" id="PS50994">
    <property type="entry name" value="INTEGRASE"/>
    <property type="match status" value="1"/>
</dbReference>
<dbReference type="AlphaFoldDB" id="C5KR95"/>
<sequence length="547" mass="61785">AVHLVEECFPFIVPELQSTAFIDKCCLTRDSSAEPSVSQGYPLVRRLKECSWGAGDMFYLVAVMRWCLRTWNTLARDPHADTFTDYPTVWDRSDLLVVIRSDQQSCPSLPPSSDVGRGTGPYFRIHDVVHLRSAGPTGIIEYKPYVSSYMRDVLLRDIHRSNDHCSPSYSRSQLLTGYCSTRVTIAARQICRKQCALCIRFARKARWTLPVGGPMFDIRTLLTSPSYRPYEAIGIDYVTIEGVKVVSFCCVATRHMTLIYTPTESTTGLIMAFQEFMMLWGTPRLVLSDRASYFKSVQWNQFLKGHNILSWLNAAVAPWEGSYYERLHGVVRTILRPMLLIPYTRRMLREFDPRSVQDVRSLRLLLLEVSLLLNTRPLTIDCEDGVITPDSLVQGYTRSTSTSSLPTPIVEADEVIPAVPDPVGAAAVNISPSAAVLPSRGPDTAPRRVAAVRRVFLDYHFRRLKERSNAQYHSNGQWKVFEVGAPVFVQAAKSIVPARILEAYPARDGVVRRYKVRFLRSEHETVISHANIAAAFPWETLVSDDDL</sequence>
<dbReference type="GO" id="GO:0015074">
    <property type="term" value="P:DNA integration"/>
    <property type="evidence" value="ECO:0007669"/>
    <property type="project" value="InterPro"/>
</dbReference>
<reference evidence="2 3" key="1">
    <citation type="submission" date="2008-07" db="EMBL/GenBank/DDBJ databases">
        <authorList>
            <person name="El-Sayed N."/>
            <person name="Caler E."/>
            <person name="Inman J."/>
            <person name="Amedeo P."/>
            <person name="Hass B."/>
            <person name="Wortman J."/>
        </authorList>
    </citation>
    <scope>NUCLEOTIDE SEQUENCE [LARGE SCALE GENOMIC DNA]</scope>
    <source>
        <strain evidence="3">ATCC 50983 / TXsc</strain>
    </source>
</reference>
<name>C5KR95_PERM5</name>
<proteinExistence type="predicted"/>
<dbReference type="RefSeq" id="XP_002781201.1">
    <property type="nucleotide sequence ID" value="XM_002781155.1"/>
</dbReference>
<evidence type="ECO:0000313" key="2">
    <source>
        <dbReference type="EMBL" id="EER12996.1"/>
    </source>
</evidence>
<dbReference type="InterPro" id="IPR012337">
    <property type="entry name" value="RNaseH-like_sf"/>
</dbReference>
<dbReference type="InParanoid" id="C5KR95"/>
<organism evidence="3">
    <name type="scientific">Perkinsus marinus (strain ATCC 50983 / TXsc)</name>
    <dbReference type="NCBI Taxonomy" id="423536"/>
    <lineage>
        <taxon>Eukaryota</taxon>
        <taxon>Sar</taxon>
        <taxon>Alveolata</taxon>
        <taxon>Perkinsozoa</taxon>
        <taxon>Perkinsea</taxon>
        <taxon>Perkinsida</taxon>
        <taxon>Perkinsidae</taxon>
        <taxon>Perkinsus</taxon>
    </lineage>
</organism>
<keyword evidence="3" id="KW-1185">Reference proteome</keyword>
<dbReference type="Proteomes" id="UP000007800">
    <property type="component" value="Unassembled WGS sequence"/>
</dbReference>
<dbReference type="InterPro" id="IPR001584">
    <property type="entry name" value="Integrase_cat-core"/>
</dbReference>
<dbReference type="OrthoDB" id="6625139at2759"/>
<feature type="non-terminal residue" evidence="2">
    <location>
        <position position="1"/>
    </location>
</feature>
<dbReference type="SUPFAM" id="SSF53098">
    <property type="entry name" value="Ribonuclease H-like"/>
    <property type="match status" value="1"/>
</dbReference>
<feature type="domain" description="Integrase catalytic" evidence="1">
    <location>
        <begin position="225"/>
        <end position="397"/>
    </location>
</feature>
<evidence type="ECO:0000259" key="1">
    <source>
        <dbReference type="PROSITE" id="PS50994"/>
    </source>
</evidence>
<evidence type="ECO:0000313" key="3">
    <source>
        <dbReference type="Proteomes" id="UP000007800"/>
    </source>
</evidence>
<dbReference type="Gene3D" id="3.30.420.10">
    <property type="entry name" value="Ribonuclease H-like superfamily/Ribonuclease H"/>
    <property type="match status" value="1"/>
</dbReference>